<dbReference type="Proteomes" id="UP000051256">
    <property type="component" value="Unassembled WGS sequence"/>
</dbReference>
<dbReference type="Gene3D" id="3.10.180.10">
    <property type="entry name" value="2,3-Dihydroxybiphenyl 1,2-Dioxygenase, domain 1"/>
    <property type="match status" value="1"/>
</dbReference>
<dbReference type="RefSeq" id="WP_054671627.1">
    <property type="nucleotide sequence ID" value="NZ_AYZR01000004.1"/>
</dbReference>
<accession>A0A0R2CS57</accession>
<dbReference type="PATRIC" id="fig|1423802.4.peg.1548"/>
<protein>
    <recommendedName>
        <fullName evidence="3">VOC domain-containing protein</fullName>
    </recommendedName>
</protein>
<reference evidence="1 2" key="1">
    <citation type="journal article" date="2015" name="Genome Announc.">
        <title>Expanding the biotechnology potential of lactobacilli through comparative genomics of 213 strains and associated genera.</title>
        <authorList>
            <person name="Sun Z."/>
            <person name="Harris H.M."/>
            <person name="McCann A."/>
            <person name="Guo C."/>
            <person name="Argimon S."/>
            <person name="Zhang W."/>
            <person name="Yang X."/>
            <person name="Jeffery I.B."/>
            <person name="Cooney J.C."/>
            <person name="Kagawa T.F."/>
            <person name="Liu W."/>
            <person name="Song Y."/>
            <person name="Salvetti E."/>
            <person name="Wrobel A."/>
            <person name="Rasinkangas P."/>
            <person name="Parkhill J."/>
            <person name="Rea M.C."/>
            <person name="O'Sullivan O."/>
            <person name="Ritari J."/>
            <person name="Douillard F.P."/>
            <person name="Paul Ross R."/>
            <person name="Yang R."/>
            <person name="Briner A.E."/>
            <person name="Felis G.E."/>
            <person name="de Vos W.M."/>
            <person name="Barrangou R."/>
            <person name="Klaenhammer T.R."/>
            <person name="Caufield P.W."/>
            <person name="Cui Y."/>
            <person name="Zhang H."/>
            <person name="O'Toole P.W."/>
        </authorList>
    </citation>
    <scope>NUCLEOTIDE SEQUENCE [LARGE SCALE GENOMIC DNA]</scope>
    <source>
        <strain evidence="1 2">DSM 24302</strain>
    </source>
</reference>
<name>A0A0R2CS57_9LACO</name>
<evidence type="ECO:0008006" key="3">
    <source>
        <dbReference type="Google" id="ProtNLM"/>
    </source>
</evidence>
<dbReference type="AlphaFoldDB" id="A0A0R2CS57"/>
<evidence type="ECO:0000313" key="2">
    <source>
        <dbReference type="Proteomes" id="UP000051256"/>
    </source>
</evidence>
<dbReference type="PANTHER" id="PTHR36437">
    <property type="entry name" value="GLYOXALASE/BLEOMYCIN RESISTANCE PROTEIN/DIOXYGENASE"/>
    <property type="match status" value="1"/>
</dbReference>
<comment type="caution">
    <text evidence="1">The sequence shown here is derived from an EMBL/GenBank/DDBJ whole genome shotgun (WGS) entry which is preliminary data.</text>
</comment>
<dbReference type="PANTHER" id="PTHR36437:SF2">
    <property type="entry name" value="GLYOXALASE_BLEOMYCIN RESISTANCE PROTEIN_DIOXYGENASE"/>
    <property type="match status" value="1"/>
</dbReference>
<proteinExistence type="predicted"/>
<organism evidence="1 2">
    <name type="scientific">Lentilactobacillus senioris DSM 24302 = JCM 17472</name>
    <dbReference type="NCBI Taxonomy" id="1423802"/>
    <lineage>
        <taxon>Bacteria</taxon>
        <taxon>Bacillati</taxon>
        <taxon>Bacillota</taxon>
        <taxon>Bacilli</taxon>
        <taxon>Lactobacillales</taxon>
        <taxon>Lactobacillaceae</taxon>
        <taxon>Lentilactobacillus</taxon>
    </lineage>
</organism>
<dbReference type="InterPro" id="IPR029068">
    <property type="entry name" value="Glyas_Bleomycin-R_OHBP_Dase"/>
</dbReference>
<sequence length="119" mass="13596">MIAKTRIMFYVDNVQTISEFWQTNLKAQVVENLELPEKFVGTVLQLSPTTELALFSKEFIRKYSPEVLDNLPSLMLFVDNFEQLHAQLPNTGVIMADNDIATFNFSDPEGNYFVIAKNS</sequence>
<gene>
    <name evidence="1" type="ORF">FC56_GL001527</name>
</gene>
<dbReference type="STRING" id="1423802.FC56_GL001527"/>
<evidence type="ECO:0000313" key="1">
    <source>
        <dbReference type="EMBL" id="KRM94568.1"/>
    </source>
</evidence>
<dbReference type="EMBL" id="AYZR01000004">
    <property type="protein sequence ID" value="KRM94568.1"/>
    <property type="molecule type" value="Genomic_DNA"/>
</dbReference>
<dbReference type="SUPFAM" id="SSF54593">
    <property type="entry name" value="Glyoxalase/Bleomycin resistance protein/Dihydroxybiphenyl dioxygenase"/>
    <property type="match status" value="1"/>
</dbReference>
<keyword evidence="2" id="KW-1185">Reference proteome</keyword>